<protein>
    <submittedName>
        <fullName evidence="2">Uncharacterized protein</fullName>
    </submittedName>
</protein>
<proteinExistence type="predicted"/>
<dbReference type="EMBL" id="JANPWB010000015">
    <property type="protein sequence ID" value="KAJ1091746.1"/>
    <property type="molecule type" value="Genomic_DNA"/>
</dbReference>
<evidence type="ECO:0000313" key="3">
    <source>
        <dbReference type="Proteomes" id="UP001066276"/>
    </source>
</evidence>
<name>A0AAV7LJE1_PLEWA</name>
<comment type="caution">
    <text evidence="2">The sequence shown here is derived from an EMBL/GenBank/DDBJ whole genome shotgun (WGS) entry which is preliminary data.</text>
</comment>
<organism evidence="2 3">
    <name type="scientific">Pleurodeles waltl</name>
    <name type="common">Iberian ribbed newt</name>
    <dbReference type="NCBI Taxonomy" id="8319"/>
    <lineage>
        <taxon>Eukaryota</taxon>
        <taxon>Metazoa</taxon>
        <taxon>Chordata</taxon>
        <taxon>Craniata</taxon>
        <taxon>Vertebrata</taxon>
        <taxon>Euteleostomi</taxon>
        <taxon>Amphibia</taxon>
        <taxon>Batrachia</taxon>
        <taxon>Caudata</taxon>
        <taxon>Salamandroidea</taxon>
        <taxon>Salamandridae</taxon>
        <taxon>Pleurodelinae</taxon>
        <taxon>Pleurodeles</taxon>
    </lineage>
</organism>
<accession>A0AAV7LJE1</accession>
<gene>
    <name evidence="2" type="ORF">NDU88_004863</name>
</gene>
<keyword evidence="3" id="KW-1185">Reference proteome</keyword>
<sequence length="83" mass="9210">MQRSPEAARNTEAQCGRDWHQISMSQPEREDGPMSPEAEARVFPGIQRFCGRLMELEGSLLAYPSATDTSQTNDGPWMVPAVT</sequence>
<reference evidence="2" key="1">
    <citation type="journal article" date="2022" name="bioRxiv">
        <title>Sequencing and chromosome-scale assembly of the giantPleurodeles waltlgenome.</title>
        <authorList>
            <person name="Brown T."/>
            <person name="Elewa A."/>
            <person name="Iarovenko S."/>
            <person name="Subramanian E."/>
            <person name="Araus A.J."/>
            <person name="Petzold A."/>
            <person name="Susuki M."/>
            <person name="Suzuki K.-i.T."/>
            <person name="Hayashi T."/>
            <person name="Toyoda A."/>
            <person name="Oliveira C."/>
            <person name="Osipova E."/>
            <person name="Leigh N.D."/>
            <person name="Simon A."/>
            <person name="Yun M.H."/>
        </authorList>
    </citation>
    <scope>NUCLEOTIDE SEQUENCE</scope>
    <source>
        <strain evidence="2">20211129_DDA</strain>
        <tissue evidence="2">Liver</tissue>
    </source>
</reference>
<dbReference type="Proteomes" id="UP001066276">
    <property type="component" value="Chromosome 11"/>
</dbReference>
<evidence type="ECO:0000256" key="1">
    <source>
        <dbReference type="SAM" id="MobiDB-lite"/>
    </source>
</evidence>
<dbReference type="AlphaFoldDB" id="A0AAV7LJE1"/>
<evidence type="ECO:0000313" key="2">
    <source>
        <dbReference type="EMBL" id="KAJ1091746.1"/>
    </source>
</evidence>
<feature type="region of interest" description="Disordered" evidence="1">
    <location>
        <begin position="1"/>
        <end position="39"/>
    </location>
</feature>